<dbReference type="InterPro" id="IPR027417">
    <property type="entry name" value="P-loop_NTPase"/>
</dbReference>
<dbReference type="InterPro" id="IPR000477">
    <property type="entry name" value="RT_dom"/>
</dbReference>
<dbReference type="InterPro" id="IPR002156">
    <property type="entry name" value="RNaseH_domain"/>
</dbReference>
<feature type="compositionally biased region" description="Basic and acidic residues" evidence="8">
    <location>
        <begin position="1796"/>
        <end position="1814"/>
    </location>
</feature>
<keyword evidence="5 6" id="KW-0505">Motor protein</keyword>
<evidence type="ECO:0000256" key="7">
    <source>
        <dbReference type="SAM" id="Coils"/>
    </source>
</evidence>
<dbReference type="GO" id="GO:0007018">
    <property type="term" value="P:microtubule-based movement"/>
    <property type="evidence" value="ECO:0007669"/>
    <property type="project" value="InterPro"/>
</dbReference>
<evidence type="ECO:0000256" key="3">
    <source>
        <dbReference type="ARBA" id="ARBA00022741"/>
    </source>
</evidence>
<dbReference type="FunFam" id="3.40.850.10:FF:000283">
    <property type="entry name" value="Putative inactive kinesin-like protein KIN-7B"/>
    <property type="match status" value="1"/>
</dbReference>
<dbReference type="CDD" id="cd01374">
    <property type="entry name" value="KISc_CENP_E"/>
    <property type="match status" value="1"/>
</dbReference>
<dbReference type="InterPro" id="IPR027640">
    <property type="entry name" value="Kinesin-like_fam"/>
</dbReference>
<keyword evidence="4 6" id="KW-0067">ATP-binding</keyword>
<dbReference type="InterPro" id="IPR001752">
    <property type="entry name" value="Kinesin_motor_dom"/>
</dbReference>
<dbReference type="InterPro" id="IPR012337">
    <property type="entry name" value="RNaseH-like_sf"/>
</dbReference>
<evidence type="ECO:0000256" key="4">
    <source>
        <dbReference type="ARBA" id="ARBA00022840"/>
    </source>
</evidence>
<dbReference type="GO" id="GO:0004523">
    <property type="term" value="F:RNA-DNA hybrid ribonuclease activity"/>
    <property type="evidence" value="ECO:0007669"/>
    <property type="project" value="InterPro"/>
</dbReference>
<proteinExistence type="inferred from homology"/>
<dbReference type="GO" id="GO:0003777">
    <property type="term" value="F:microtubule motor activity"/>
    <property type="evidence" value="ECO:0007669"/>
    <property type="project" value="InterPro"/>
</dbReference>
<dbReference type="GO" id="GO:0005524">
    <property type="term" value="F:ATP binding"/>
    <property type="evidence" value="ECO:0007669"/>
    <property type="project" value="UniProtKB-UniRule"/>
</dbReference>
<dbReference type="GO" id="GO:0005874">
    <property type="term" value="C:microtubule"/>
    <property type="evidence" value="ECO:0007669"/>
    <property type="project" value="UniProtKB-KW"/>
</dbReference>
<dbReference type="SUPFAM" id="SSF52540">
    <property type="entry name" value="P-loop containing nucleoside triphosphate hydrolases"/>
    <property type="match status" value="1"/>
</dbReference>
<dbReference type="Pfam" id="PF11995">
    <property type="entry name" value="DUF3490"/>
    <property type="match status" value="1"/>
</dbReference>
<feature type="binding site" evidence="6">
    <location>
        <begin position="1124"/>
        <end position="1131"/>
    </location>
    <ligand>
        <name>ATP</name>
        <dbReference type="ChEBI" id="CHEBI:30616"/>
    </ligand>
</feature>
<keyword evidence="7" id="KW-0175">Coiled coil</keyword>
<dbReference type="GO" id="GO:0003676">
    <property type="term" value="F:nucleic acid binding"/>
    <property type="evidence" value="ECO:0007669"/>
    <property type="project" value="InterPro"/>
</dbReference>
<gene>
    <name evidence="11" type="ORF">MTR67_008054</name>
</gene>
<dbReference type="Pfam" id="PF00225">
    <property type="entry name" value="Kinesin"/>
    <property type="match status" value="1"/>
</dbReference>
<dbReference type="SMART" id="SM00129">
    <property type="entry name" value="KISc"/>
    <property type="match status" value="1"/>
</dbReference>
<organism evidence="11 12">
    <name type="scientific">Solanum verrucosum</name>
    <dbReference type="NCBI Taxonomy" id="315347"/>
    <lineage>
        <taxon>Eukaryota</taxon>
        <taxon>Viridiplantae</taxon>
        <taxon>Streptophyta</taxon>
        <taxon>Embryophyta</taxon>
        <taxon>Tracheophyta</taxon>
        <taxon>Spermatophyta</taxon>
        <taxon>Magnoliopsida</taxon>
        <taxon>eudicotyledons</taxon>
        <taxon>Gunneridae</taxon>
        <taxon>Pentapetalae</taxon>
        <taxon>asterids</taxon>
        <taxon>lamiids</taxon>
        <taxon>Solanales</taxon>
        <taxon>Solanaceae</taxon>
        <taxon>Solanoideae</taxon>
        <taxon>Solaneae</taxon>
        <taxon>Solanum</taxon>
    </lineage>
</organism>
<dbReference type="Pfam" id="PF00078">
    <property type="entry name" value="RVT_1"/>
    <property type="match status" value="1"/>
</dbReference>
<feature type="coiled-coil region" evidence="7">
    <location>
        <begin position="1370"/>
        <end position="1434"/>
    </location>
</feature>
<dbReference type="InterPro" id="IPR021881">
    <property type="entry name" value="NACK_C"/>
</dbReference>
<dbReference type="Gene3D" id="3.40.850.10">
    <property type="entry name" value="Kinesin motor domain"/>
    <property type="match status" value="1"/>
</dbReference>
<evidence type="ECO:0000256" key="5">
    <source>
        <dbReference type="ARBA" id="ARBA00023175"/>
    </source>
</evidence>
<dbReference type="InterPro" id="IPR019821">
    <property type="entry name" value="Kinesin_motor_CS"/>
</dbReference>
<dbReference type="Pfam" id="PF13456">
    <property type="entry name" value="RVT_3"/>
    <property type="match status" value="1"/>
</dbReference>
<dbReference type="InterPro" id="IPR044730">
    <property type="entry name" value="RNase_H-like_dom_plant"/>
</dbReference>
<feature type="domain" description="Kinesin motor" evidence="9">
    <location>
        <begin position="1031"/>
        <end position="1361"/>
    </location>
</feature>
<comment type="similarity">
    <text evidence="1">Belongs to the TRAFAC class myosin-kinesin ATPase superfamily. Kinesin family. KIN-7 subfamily.</text>
</comment>
<evidence type="ECO:0000256" key="1">
    <source>
        <dbReference type="ARBA" id="ARBA00007310"/>
    </source>
</evidence>
<keyword evidence="3 6" id="KW-0547">Nucleotide-binding</keyword>
<evidence type="ECO:0000259" key="10">
    <source>
        <dbReference type="PROSITE" id="PS50878"/>
    </source>
</evidence>
<dbReference type="PRINTS" id="PR00380">
    <property type="entry name" value="KINESINHEAVY"/>
</dbReference>
<evidence type="ECO:0000256" key="2">
    <source>
        <dbReference type="ARBA" id="ARBA00022701"/>
    </source>
</evidence>
<evidence type="ECO:0000256" key="8">
    <source>
        <dbReference type="SAM" id="MobiDB-lite"/>
    </source>
</evidence>
<dbReference type="CDD" id="cd06222">
    <property type="entry name" value="RNase_H_like"/>
    <property type="match status" value="1"/>
</dbReference>
<dbReference type="EMBL" id="CP133613">
    <property type="protein sequence ID" value="WMV14669.1"/>
    <property type="molecule type" value="Genomic_DNA"/>
</dbReference>
<feature type="compositionally biased region" description="Basic and acidic residues" evidence="8">
    <location>
        <begin position="1615"/>
        <end position="1628"/>
    </location>
</feature>
<evidence type="ECO:0000256" key="6">
    <source>
        <dbReference type="PROSITE-ProRule" id="PRU00283"/>
    </source>
</evidence>
<dbReference type="InterPro" id="IPR043502">
    <property type="entry name" value="DNA/RNA_pol_sf"/>
</dbReference>
<dbReference type="Pfam" id="PF13966">
    <property type="entry name" value="zf-RVT"/>
    <property type="match status" value="1"/>
</dbReference>
<dbReference type="SUPFAM" id="SSF56672">
    <property type="entry name" value="DNA/RNA polymerases"/>
    <property type="match status" value="1"/>
</dbReference>
<dbReference type="PROSITE" id="PS50878">
    <property type="entry name" value="RT_POL"/>
    <property type="match status" value="1"/>
</dbReference>
<dbReference type="CDD" id="cd01650">
    <property type="entry name" value="RT_nLTR_like"/>
    <property type="match status" value="1"/>
</dbReference>
<reference evidence="11" key="1">
    <citation type="submission" date="2023-08" db="EMBL/GenBank/DDBJ databases">
        <title>A de novo genome assembly of Solanum verrucosum Schlechtendal, a Mexican diploid species geographically isolated from the other diploid A-genome species in potato relatives.</title>
        <authorList>
            <person name="Hosaka K."/>
        </authorList>
    </citation>
    <scope>NUCLEOTIDE SEQUENCE</scope>
    <source>
        <tissue evidence="11">Young leaves</tissue>
    </source>
</reference>
<dbReference type="InterPro" id="IPR026960">
    <property type="entry name" value="RVT-Znf"/>
</dbReference>
<dbReference type="InterPro" id="IPR036961">
    <property type="entry name" value="Kinesin_motor_dom_sf"/>
</dbReference>
<evidence type="ECO:0000313" key="11">
    <source>
        <dbReference type="EMBL" id="WMV14669.1"/>
    </source>
</evidence>
<evidence type="ECO:0000313" key="12">
    <source>
        <dbReference type="Proteomes" id="UP001234989"/>
    </source>
</evidence>
<feature type="region of interest" description="Disordered" evidence="8">
    <location>
        <begin position="1596"/>
        <end position="1647"/>
    </location>
</feature>
<dbReference type="PANTHER" id="PTHR47968">
    <property type="entry name" value="CENTROMERE PROTEIN E"/>
    <property type="match status" value="1"/>
</dbReference>
<accession>A0AAF0Q0R0</accession>
<dbReference type="GO" id="GO:0008017">
    <property type="term" value="F:microtubule binding"/>
    <property type="evidence" value="ECO:0007669"/>
    <property type="project" value="InterPro"/>
</dbReference>
<dbReference type="Proteomes" id="UP001234989">
    <property type="component" value="Chromosome 2"/>
</dbReference>
<protein>
    <submittedName>
        <fullName evidence="11">Uncharacterized protein</fullName>
    </submittedName>
</protein>
<keyword evidence="12" id="KW-1185">Reference proteome</keyword>
<feature type="domain" description="Reverse transcriptase" evidence="10">
    <location>
        <begin position="218"/>
        <end position="498"/>
    </location>
</feature>
<evidence type="ECO:0000259" key="9">
    <source>
        <dbReference type="PROSITE" id="PS50067"/>
    </source>
</evidence>
<dbReference type="SUPFAM" id="SSF53098">
    <property type="entry name" value="Ribonuclease H-like"/>
    <property type="match status" value="1"/>
</dbReference>
<sequence length="1999" mass="228206">MNVTGNAMWRLQCKLKALSKNLSKWSRETIGDIHEQVNKWETRVQLLEELDTLNNNEQSREDLNREHAEYVKWLGMQDALLKQKTRINWFKDGDYNSNYFHSVLRGRRKRLLIHRIKDHRDNWIEGDNLIARAAIRHYKNLFNMGQPNLDSGTLDCIPKLITEEDNDMLHRAPVEDEIKNAVFSMSADSSAGPDGFNGKFFHTCWDIIKYDVCDFVAEFFSGKKLTKYFTHTCLALIPKVESPSNFSELRPISLSNFSNKIVSKILARRLNPILHRLISVNQSGFIPGRLITENVMLAQEIIHGMSKHNTGGNIVIKLDMAKAYDRMAWNFLMDVLRRFGFSDKWINLVWNLISNVWYSILINGSRNGFFSSAQGLKQGDPLSPSLFILGAEVLSRTLNSLLTHDNFIPFSMHQRGPQINHLAYADDIVIFSSGKSKSVKLIMKQINNYEKASGQEVNKNKSFFLTNPKASAYRINRMRQCTGFLEKNFPFTYLGCPIYIGRKKISYFDGMVTKVVKRLNGWQGKMLTYGGKTVLIKSVLQSLPIYTLSAINPPIGTINLLEKHFARFFWGFNENRDKHHWRSWKNLCVPKDEGGIGIRNMDDISKTLAVKRWWRFRTNKSLWAYFMKAKYCHRVHPSVKAWTSGNSQAWKFMVNARQVAEPNIFWKINSGSCNMWWDNWCEKGPLAILYPDHVHNNNAKVMDYIDGGNWNMNKLKEDLPEHIVLFIADIPIGDANDNDYAVWNITQDGKYTNSSAWQSIREVRQKDGILSKVWHNCLPFKISFLTWRMMLKKLPFDEVLQRFGNPMDTKCLCCTIPQNESIQHVFSDSEMAKHIWNYFGNPLGINHQGGNIKILFNAWWNMNTANSVHKMVQQITPMCIAWEIWKNWTSCRYGDQTKYLISRMEVQILWNIKAAICVAFPTCDLTGKWVQICTRIERYKPIVRWRQVVWTKPATGRIKFNTDGSYMQESIPRAGIGGVLRNDTGHLIMAFSVPTQCKSNNQAEAMAALYAIEWCNRAGYDKYDLELDSMVITSMLEEKDTNNLKLKNIIKRTVNAMEGAEVSISHCYREANQVADFLAKLASSSGNDRVFSSDCSTRQVYEEAAKEVALSVVKGFNSSVLAYGQTSSGKTYTMTGITEYAIADIYEYVNKHTERDFVLKFSAMEIYNESVRDLLSEDNTPLRLLDDPERGTVIEKLTEETLRDWSHVIHLLSICEAQRQIGETSLNETSSRSHQIIRLTIESSAGEHIGRDNDSSTLLATVNFVDLAGSERASQSLSAGTRLKEGCHINRSLLTLGTVIRKLSKDRTGHIPFRDSKLTRILQPSLGGNGRTAIICTICPARSHVDQTRNTLLFASCAKEVTTNAQANIVMSDKTLVKHLQRELARLESELRYPRACIFPSDYEALLQEKDHQIQQLEKEIKDLILQRDIAQSQVKDLLKLLGDDVIQVGFGHYPNLRVKRSPDYQSPMQQISILRDTRYVDVDVRARSIGHSRCNSEDQFIHVSEFDETIFRNNAFPMLLVGSSNNSRTDSCPGWDEAEKQSNETSEELCRELRCIETDESSMKGTQIFNCSLPVENGGFPALLTIINGERTNHGTISHLENGHRRSVTSPYKENGESKSSHFKEDQESVSSSFFEEGRKSNRDTMSFPLGIEQALESPKCKDNKEPPVTLLLKEEKNSDCVHSSNAPPEKLSSPCDLNDDLSCNRNLKLCKSTSCKASIITDRYSPCSDESNRTDVKCSSRNGSTNIELEVPKRTPLTDEEVKDADGACNAMTKKMDELQHKTSVKDCPVQEAEPEHDTTSKSVRDAEPAEDDYKSRYSWPSEFKRLQKEIIELWHTCNVSLAHRSYFFLLFQGDSTDAIYMEVEIRRLTSLKDTFSRGEKTVSSGRTLSLEGSKKDIREERRILSKQMEKKLSEAEREGLYVKWGIGINSKRRRLQLAEKLWSKTDDMNHIADSAYLVAKLAGFMEPGKGPKEMFGLDFPGSSTSYSFKTGLKSLL</sequence>
<dbReference type="PROSITE" id="PS50067">
    <property type="entry name" value="KINESIN_MOTOR_2"/>
    <property type="match status" value="1"/>
</dbReference>
<feature type="region of interest" description="Disordered" evidence="8">
    <location>
        <begin position="1788"/>
        <end position="1814"/>
    </location>
</feature>
<dbReference type="PROSITE" id="PS00411">
    <property type="entry name" value="KINESIN_MOTOR_1"/>
    <property type="match status" value="1"/>
</dbReference>
<dbReference type="PANTHER" id="PTHR47968:SF55">
    <property type="entry name" value="KINESIN-LIKE PROTEIN KIN-7H"/>
    <property type="match status" value="1"/>
</dbReference>
<name>A0AAF0Q0R0_SOLVR</name>
<keyword evidence="2" id="KW-0493">Microtubule</keyword>